<dbReference type="InterPro" id="IPR001544">
    <property type="entry name" value="Aminotrans_IV"/>
</dbReference>
<dbReference type="NCBIfam" id="TIGR03461">
    <property type="entry name" value="pabC_Proteo"/>
    <property type="match status" value="1"/>
</dbReference>
<dbReference type="SUPFAM" id="SSF56752">
    <property type="entry name" value="D-aminoacid aminotransferase-like PLP-dependent enzymes"/>
    <property type="match status" value="1"/>
</dbReference>
<dbReference type="GO" id="GO:0008696">
    <property type="term" value="F:4-amino-4-deoxychorismate lyase activity"/>
    <property type="evidence" value="ECO:0007669"/>
    <property type="project" value="UniProtKB-UniRule"/>
</dbReference>
<dbReference type="AlphaFoldDB" id="A0A318VBP5"/>
<proteinExistence type="inferred from homology"/>
<dbReference type="Gene3D" id="3.30.470.10">
    <property type="match status" value="1"/>
</dbReference>
<dbReference type="GO" id="GO:0005829">
    <property type="term" value="C:cytosol"/>
    <property type="evidence" value="ECO:0007669"/>
    <property type="project" value="TreeGrafter"/>
</dbReference>
<evidence type="ECO:0000256" key="2">
    <source>
        <dbReference type="ARBA" id="ARBA00009320"/>
    </source>
</evidence>
<dbReference type="PANTHER" id="PTHR42743:SF2">
    <property type="entry name" value="AMINODEOXYCHORISMATE LYASE"/>
    <property type="match status" value="1"/>
</dbReference>
<dbReference type="Proteomes" id="UP000247551">
    <property type="component" value="Unassembled WGS sequence"/>
</dbReference>
<name>A0A318VBP5_9GAMM</name>
<evidence type="ECO:0000256" key="7">
    <source>
        <dbReference type="ARBA" id="ARBA00035633"/>
    </source>
</evidence>
<dbReference type="RefSeq" id="WP_110572685.1">
    <property type="nucleotide sequence ID" value="NZ_QKLW01000001.1"/>
</dbReference>
<evidence type="ECO:0000256" key="3">
    <source>
        <dbReference type="ARBA" id="ARBA00011738"/>
    </source>
</evidence>
<dbReference type="EC" id="4.1.3.38" evidence="8 12"/>
<sequence length="275" mass="30707">MTWFVNYRLDNSVSVADRGLAYSDGVFETIRAVPHCFLQIEDHLSRLYRGLSKLAMPFSNEQQLTLKRFLYSQVLPLIKEESVVKIMVTRGVGGRGYLPPENCIHSIVIGILPAPDYKAQQEKGVSLCVSPVPVSSNRFLAGIKHLNRLENVMAKRFLMASDFEAIMLNTDEKLVECIQSNLFWCKHGVLYTPSLQTSGVQGTYRKAIIENQAEYIVQVGCFSLSDLMAADEVFITNSLMGIVPVIGVTGVSFPIGIHTRKLQILMQAKDMHGVH</sequence>
<dbReference type="InterPro" id="IPR043132">
    <property type="entry name" value="BCAT-like_C"/>
</dbReference>
<comment type="pathway">
    <text evidence="7">Cofactor biosynthesis; tetrahydrofolate biosynthesis; 4-aminobenzoate from chorismate: step 2/2.</text>
</comment>
<dbReference type="InterPro" id="IPR036038">
    <property type="entry name" value="Aminotransferase-like"/>
</dbReference>
<evidence type="ECO:0000256" key="12">
    <source>
        <dbReference type="NCBIfam" id="TIGR03461"/>
    </source>
</evidence>
<accession>A0A318VBP5</accession>
<dbReference type="FunFam" id="3.20.10.10:FF:000002">
    <property type="entry name" value="D-alanine aminotransferase"/>
    <property type="match status" value="1"/>
</dbReference>
<evidence type="ECO:0000256" key="4">
    <source>
        <dbReference type="ARBA" id="ARBA00022898"/>
    </source>
</evidence>
<evidence type="ECO:0000256" key="5">
    <source>
        <dbReference type="ARBA" id="ARBA00022909"/>
    </source>
</evidence>
<dbReference type="Gene3D" id="3.20.10.10">
    <property type="entry name" value="D-amino Acid Aminotransferase, subunit A, domain 2"/>
    <property type="match status" value="1"/>
</dbReference>
<protein>
    <recommendedName>
        <fullName evidence="11 12">Aminodeoxychorismate lyase</fullName>
        <ecNumber evidence="8 12">4.1.3.38</ecNumber>
    </recommendedName>
</protein>
<evidence type="ECO:0000256" key="6">
    <source>
        <dbReference type="ARBA" id="ARBA00023239"/>
    </source>
</evidence>
<keyword evidence="5" id="KW-0289">Folate biosynthesis</keyword>
<dbReference type="EMBL" id="QKLW01000001">
    <property type="protein sequence ID" value="PYF84898.1"/>
    <property type="molecule type" value="Genomic_DNA"/>
</dbReference>
<comment type="catalytic activity">
    <reaction evidence="9">
        <text>4-amino-4-deoxychorismate = 4-aminobenzoate + pyruvate + H(+)</text>
        <dbReference type="Rhea" id="RHEA:16201"/>
        <dbReference type="ChEBI" id="CHEBI:15361"/>
        <dbReference type="ChEBI" id="CHEBI:15378"/>
        <dbReference type="ChEBI" id="CHEBI:17836"/>
        <dbReference type="ChEBI" id="CHEBI:58406"/>
        <dbReference type="EC" id="4.1.3.38"/>
    </reaction>
</comment>
<dbReference type="Pfam" id="PF01063">
    <property type="entry name" value="Aminotran_4"/>
    <property type="match status" value="1"/>
</dbReference>
<evidence type="ECO:0000256" key="11">
    <source>
        <dbReference type="ARBA" id="ARBA00069174"/>
    </source>
</evidence>
<gene>
    <name evidence="13" type="ORF">DFP75_101940</name>
</gene>
<comment type="function">
    <text evidence="10">Involved in the biosynthesis of p-aminobenzoate (PABA), a precursor of tetrahydrofolate. Converts 4-amino-4-deoxychorismate into 4-aminobenzoate (PABA) and pyruvate.</text>
</comment>
<reference evidence="13 14" key="1">
    <citation type="submission" date="2018-06" db="EMBL/GenBank/DDBJ databases">
        <title>Genomic Encyclopedia of Type Strains, Phase III (KMG-III): the genomes of soil and plant-associated and newly described type strains.</title>
        <authorList>
            <person name="Whitman W."/>
        </authorList>
    </citation>
    <scope>NUCLEOTIDE SEQUENCE [LARGE SCALE GENOMIC DNA]</scope>
    <source>
        <strain evidence="13 14">CECT 7730</strain>
    </source>
</reference>
<evidence type="ECO:0000313" key="14">
    <source>
        <dbReference type="Proteomes" id="UP000247551"/>
    </source>
</evidence>
<comment type="cofactor">
    <cofactor evidence="1">
        <name>pyridoxal 5'-phosphate</name>
        <dbReference type="ChEBI" id="CHEBI:597326"/>
    </cofactor>
</comment>
<dbReference type="InterPro" id="IPR043131">
    <property type="entry name" value="BCAT-like_N"/>
</dbReference>
<keyword evidence="14" id="KW-1185">Reference proteome</keyword>
<dbReference type="InterPro" id="IPR017824">
    <property type="entry name" value="Aminodeoxychorismate_lyase_IV"/>
</dbReference>
<evidence type="ECO:0000256" key="9">
    <source>
        <dbReference type="ARBA" id="ARBA00049529"/>
    </source>
</evidence>
<comment type="subunit">
    <text evidence="3">Homodimer.</text>
</comment>
<evidence type="ECO:0000256" key="8">
    <source>
        <dbReference type="ARBA" id="ARBA00035676"/>
    </source>
</evidence>
<comment type="similarity">
    <text evidence="2">Belongs to the class-IV pyridoxal-phosphate-dependent aminotransferase family.</text>
</comment>
<dbReference type="GO" id="GO:0030170">
    <property type="term" value="F:pyridoxal phosphate binding"/>
    <property type="evidence" value="ECO:0007669"/>
    <property type="project" value="InterPro"/>
</dbReference>
<evidence type="ECO:0000313" key="13">
    <source>
        <dbReference type="EMBL" id="PYF84898.1"/>
    </source>
</evidence>
<dbReference type="GO" id="GO:0008153">
    <property type="term" value="P:4-aminobenzoate biosynthetic process"/>
    <property type="evidence" value="ECO:0007669"/>
    <property type="project" value="UniProtKB-UniRule"/>
</dbReference>
<keyword evidence="6 13" id="KW-0456">Lyase</keyword>
<evidence type="ECO:0000256" key="1">
    <source>
        <dbReference type="ARBA" id="ARBA00001933"/>
    </source>
</evidence>
<organism evidence="13 14">
    <name type="scientific">Marinomonas alcarazii</name>
    <dbReference type="NCBI Taxonomy" id="491949"/>
    <lineage>
        <taxon>Bacteria</taxon>
        <taxon>Pseudomonadati</taxon>
        <taxon>Pseudomonadota</taxon>
        <taxon>Gammaproteobacteria</taxon>
        <taxon>Oceanospirillales</taxon>
        <taxon>Oceanospirillaceae</taxon>
        <taxon>Marinomonas</taxon>
    </lineage>
</organism>
<comment type="caution">
    <text evidence="13">The sequence shown here is derived from an EMBL/GenBank/DDBJ whole genome shotgun (WGS) entry which is preliminary data.</text>
</comment>
<keyword evidence="4" id="KW-0663">Pyridoxal phosphate</keyword>
<evidence type="ECO:0000256" key="10">
    <source>
        <dbReference type="ARBA" id="ARBA00054027"/>
    </source>
</evidence>
<dbReference type="GO" id="GO:0046656">
    <property type="term" value="P:folic acid biosynthetic process"/>
    <property type="evidence" value="ECO:0007669"/>
    <property type="project" value="UniProtKB-KW"/>
</dbReference>
<dbReference type="PANTHER" id="PTHR42743">
    <property type="entry name" value="AMINO-ACID AMINOTRANSFERASE"/>
    <property type="match status" value="1"/>
</dbReference>
<dbReference type="InterPro" id="IPR050571">
    <property type="entry name" value="Class-IV_PLP-Dep_Aminotrnsfr"/>
</dbReference>